<dbReference type="NCBIfam" id="NF010200">
    <property type="entry name" value="PRK13674.1-1"/>
    <property type="match status" value="1"/>
</dbReference>
<dbReference type="InterPro" id="IPR022838">
    <property type="entry name" value="GTP_cyclohydrolase_FolE2"/>
</dbReference>
<proteinExistence type="inferred from homology"/>
<evidence type="ECO:0000313" key="3">
    <source>
        <dbReference type="EMBL" id="OWS72799.1"/>
    </source>
</evidence>
<dbReference type="GO" id="GO:0046654">
    <property type="term" value="P:tetrahydrofolate biosynthetic process"/>
    <property type="evidence" value="ECO:0007669"/>
    <property type="project" value="UniProtKB-UniRule"/>
</dbReference>
<organism evidence="3 4">
    <name type="scientific">Polynucleobacter aenigmaticus</name>
    <dbReference type="NCBI Taxonomy" id="1743164"/>
    <lineage>
        <taxon>Bacteria</taxon>
        <taxon>Pseudomonadati</taxon>
        <taxon>Pseudomonadota</taxon>
        <taxon>Betaproteobacteria</taxon>
        <taxon>Burkholderiales</taxon>
        <taxon>Burkholderiaceae</taxon>
        <taxon>Polynucleobacter</taxon>
    </lineage>
</organism>
<accession>A0A254Q1Y2</accession>
<dbReference type="AlphaFoldDB" id="A0A254Q1Y2"/>
<evidence type="ECO:0000256" key="1">
    <source>
        <dbReference type="ARBA" id="ARBA00022801"/>
    </source>
</evidence>
<protein>
    <recommendedName>
        <fullName evidence="2">GTP cyclohydrolase FolE2</fullName>
        <ecNumber evidence="2">3.5.4.16</ecNumber>
    </recommendedName>
</protein>
<dbReference type="EC" id="3.5.4.16" evidence="2"/>
<dbReference type="UniPathway" id="UPA00848">
    <property type="reaction ID" value="UER00151"/>
</dbReference>
<name>A0A254Q1Y2_9BURK</name>
<feature type="site" description="May be catalytically important" evidence="2">
    <location>
        <position position="162"/>
    </location>
</feature>
<dbReference type="InterPro" id="IPR003801">
    <property type="entry name" value="GTP_cyclohydrolase_FolE2/MptA"/>
</dbReference>
<dbReference type="PANTHER" id="PTHR36445:SF1">
    <property type="entry name" value="GTP CYCLOHYDROLASE MPTA"/>
    <property type="match status" value="1"/>
</dbReference>
<comment type="function">
    <text evidence="2">Converts GTP to 7,8-dihydroneopterin triphosphate.</text>
</comment>
<dbReference type="RefSeq" id="WP_088526404.1">
    <property type="nucleotide sequence ID" value="NZ_NGUO01000001.1"/>
</dbReference>
<sequence length="275" mass="30679">MNDINTAFLKPQTMPDVQSSHDERALPIEQVGIRGLRHPLTIRTKTGVMPAVGNFEMDVALPAHVKGTHMSRFIALLQKYNEPIDSASVVSMVREMLPLLDATEGRIQFTYTHFVKKAAPVSGVESLMDYEVTWMAKAKQNAMGSIDVELNLRALVPVMSLCPCSKEISEYGAHNQRSHVTMSVELDSQTKMTVEDLVAAAESQASSELWGLLKRPDEKWVTERAYDNPKFVEDLVRDVAGQLKDDQRILSLVVEAENFESIHNHSAYAKISLAK</sequence>
<comment type="similarity">
    <text evidence="2">Belongs to the GTP cyclohydrolase IV family.</text>
</comment>
<dbReference type="OrthoDB" id="9774824at2"/>
<comment type="catalytic activity">
    <reaction evidence="2">
        <text>GTP + H2O = 7,8-dihydroneopterin 3'-triphosphate + formate + H(+)</text>
        <dbReference type="Rhea" id="RHEA:17473"/>
        <dbReference type="ChEBI" id="CHEBI:15377"/>
        <dbReference type="ChEBI" id="CHEBI:15378"/>
        <dbReference type="ChEBI" id="CHEBI:15740"/>
        <dbReference type="ChEBI" id="CHEBI:37565"/>
        <dbReference type="ChEBI" id="CHEBI:58462"/>
        <dbReference type="EC" id="3.5.4.16"/>
    </reaction>
</comment>
<comment type="pathway">
    <text evidence="2">Cofactor biosynthesis; 7,8-dihydroneopterin triphosphate biosynthesis; 7,8-dihydroneopterin triphosphate from GTP: step 1/1.</text>
</comment>
<dbReference type="GO" id="GO:0003934">
    <property type="term" value="F:GTP cyclohydrolase I activity"/>
    <property type="evidence" value="ECO:0007669"/>
    <property type="project" value="UniProtKB-UniRule"/>
</dbReference>
<comment type="caution">
    <text evidence="3">The sequence shown here is derived from an EMBL/GenBank/DDBJ whole genome shotgun (WGS) entry which is preliminary data.</text>
</comment>
<dbReference type="EMBL" id="NGUO01000001">
    <property type="protein sequence ID" value="OWS72799.1"/>
    <property type="molecule type" value="Genomic_DNA"/>
</dbReference>
<dbReference type="Pfam" id="PF02649">
    <property type="entry name" value="GCHY-1"/>
    <property type="match status" value="1"/>
</dbReference>
<gene>
    <name evidence="2" type="primary">folE2</name>
    <name evidence="3" type="ORF">CBI30_00100</name>
</gene>
<evidence type="ECO:0000313" key="4">
    <source>
        <dbReference type="Proteomes" id="UP000198104"/>
    </source>
</evidence>
<evidence type="ECO:0000256" key="2">
    <source>
        <dbReference type="HAMAP-Rule" id="MF_01527"/>
    </source>
</evidence>
<dbReference type="Gene3D" id="3.10.270.10">
    <property type="entry name" value="Urate Oxidase"/>
    <property type="match status" value="1"/>
</dbReference>
<keyword evidence="4" id="KW-1185">Reference proteome</keyword>
<dbReference type="Proteomes" id="UP000198104">
    <property type="component" value="Unassembled WGS sequence"/>
</dbReference>
<reference evidence="3 4" key="1">
    <citation type="submission" date="2017-05" db="EMBL/GenBank/DDBJ databases">
        <title>Polynucleobacter sp. MWH-K35W1 isolated from the permanently anoxic monimolimnion of a meromictic lake.</title>
        <authorList>
            <person name="Hahn M.W."/>
        </authorList>
    </citation>
    <scope>NUCLEOTIDE SEQUENCE [LARGE SCALE GENOMIC DNA]</scope>
    <source>
        <strain evidence="3 4">MWH-K35W1</strain>
    </source>
</reference>
<dbReference type="PANTHER" id="PTHR36445">
    <property type="entry name" value="GTP CYCLOHYDROLASE MPTA"/>
    <property type="match status" value="1"/>
</dbReference>
<dbReference type="HAMAP" id="MF_01527_B">
    <property type="entry name" value="GTP_cyclohydrol_B"/>
    <property type="match status" value="1"/>
</dbReference>
<keyword evidence="1 2" id="KW-0378">Hydrolase</keyword>